<proteinExistence type="predicted"/>
<dbReference type="HOGENOM" id="CLU_3395676_0_0_7"/>
<evidence type="ECO:0000313" key="1">
    <source>
        <dbReference type="EMBL" id="ETX08841.1"/>
    </source>
</evidence>
<sequence>MFFAPTVLRTLTNFVKFGYRCKLGRGEIAHN</sequence>
<evidence type="ECO:0000313" key="2">
    <source>
        <dbReference type="Proteomes" id="UP000019140"/>
    </source>
</evidence>
<dbReference type="Proteomes" id="UP000019140">
    <property type="component" value="Unassembled WGS sequence"/>
</dbReference>
<protein>
    <submittedName>
        <fullName evidence="1">Uncharacterized protein</fullName>
    </submittedName>
</protein>
<comment type="caution">
    <text evidence="1">The sequence shown here is derived from an EMBL/GenBank/DDBJ whole genome shotgun (WGS) entry which is preliminary data.</text>
</comment>
<gene>
    <name evidence="1" type="ORF">ETSY2_03020</name>
</gene>
<dbReference type="EMBL" id="AZHX01000124">
    <property type="protein sequence ID" value="ETX08841.1"/>
    <property type="molecule type" value="Genomic_DNA"/>
</dbReference>
<name>W4MG18_9BACT</name>
<dbReference type="AlphaFoldDB" id="W4MG18"/>
<reference evidence="1 2" key="1">
    <citation type="journal article" date="2014" name="Nature">
        <title>An environmental bacterial taxon with a large and distinct metabolic repertoire.</title>
        <authorList>
            <person name="Wilson M.C."/>
            <person name="Mori T."/>
            <person name="Ruckert C."/>
            <person name="Uria A.R."/>
            <person name="Helf M.J."/>
            <person name="Takada K."/>
            <person name="Gernert C."/>
            <person name="Steffens U.A."/>
            <person name="Heycke N."/>
            <person name="Schmitt S."/>
            <person name="Rinke C."/>
            <person name="Helfrich E.J."/>
            <person name="Brachmann A.O."/>
            <person name="Gurgui C."/>
            <person name="Wakimoto T."/>
            <person name="Kracht M."/>
            <person name="Crusemann M."/>
            <person name="Hentschel U."/>
            <person name="Abe I."/>
            <person name="Matsunaga S."/>
            <person name="Kalinowski J."/>
            <person name="Takeyama H."/>
            <person name="Piel J."/>
        </authorList>
    </citation>
    <scope>NUCLEOTIDE SEQUENCE [LARGE SCALE GENOMIC DNA]</scope>
    <source>
        <strain evidence="2">TSY2</strain>
    </source>
</reference>
<accession>W4MG18</accession>
<organism evidence="1 2">
    <name type="scientific">Candidatus Entotheonella gemina</name>
    <dbReference type="NCBI Taxonomy" id="1429439"/>
    <lineage>
        <taxon>Bacteria</taxon>
        <taxon>Pseudomonadati</taxon>
        <taxon>Nitrospinota/Tectimicrobiota group</taxon>
        <taxon>Candidatus Tectimicrobiota</taxon>
        <taxon>Candidatus Entotheonellia</taxon>
        <taxon>Candidatus Entotheonellales</taxon>
        <taxon>Candidatus Entotheonellaceae</taxon>
        <taxon>Candidatus Entotheonella</taxon>
    </lineage>
</organism>
<keyword evidence="2" id="KW-1185">Reference proteome</keyword>